<comment type="caution">
    <text evidence="1">The sequence shown here is derived from an EMBL/GenBank/DDBJ whole genome shotgun (WGS) entry which is preliminary data.</text>
</comment>
<name>A0A1V3XC93_MYCKA</name>
<evidence type="ECO:0000313" key="1">
    <source>
        <dbReference type="EMBL" id="OOK76346.1"/>
    </source>
</evidence>
<dbReference type="Proteomes" id="UP000189229">
    <property type="component" value="Unassembled WGS sequence"/>
</dbReference>
<proteinExistence type="predicted"/>
<evidence type="ECO:0000313" key="2">
    <source>
        <dbReference type="Proteomes" id="UP000189229"/>
    </source>
</evidence>
<gene>
    <name evidence="1" type="ORF">BZL30_3208</name>
</gene>
<dbReference type="EMBL" id="MVBM01000003">
    <property type="protein sequence ID" value="OOK76346.1"/>
    <property type="molecule type" value="Genomic_DNA"/>
</dbReference>
<dbReference type="AlphaFoldDB" id="A0A1V3XC93"/>
<accession>A0A1V3XC93</accession>
<protein>
    <submittedName>
        <fullName evidence="1">Uncharacterized protein</fullName>
    </submittedName>
</protein>
<reference evidence="1 2" key="1">
    <citation type="submission" date="2017-02" db="EMBL/GenBank/DDBJ databases">
        <title>Complete genome sequences of Mycobacterium kansasii strains isolated from rhesus macaques.</title>
        <authorList>
            <person name="Panda A."/>
            <person name="Nagaraj S."/>
            <person name="Zhao X."/>
            <person name="Tettelin H."/>
            <person name="Detolla L.J."/>
        </authorList>
    </citation>
    <scope>NUCLEOTIDE SEQUENCE [LARGE SCALE GENOMIC DNA]</scope>
    <source>
        <strain evidence="1 2">11-3813</strain>
    </source>
</reference>
<sequence>MRLLTVVQAPLQRIDMVVERNPVLQHLFGNDWVCLVAREGPDDDWQRWTRGGWRRWETTTTAEDHYPTDQEVMPCQPTA</sequence>
<organism evidence="1 2">
    <name type="scientific">Mycobacterium kansasii</name>
    <dbReference type="NCBI Taxonomy" id="1768"/>
    <lineage>
        <taxon>Bacteria</taxon>
        <taxon>Bacillati</taxon>
        <taxon>Actinomycetota</taxon>
        <taxon>Actinomycetes</taxon>
        <taxon>Mycobacteriales</taxon>
        <taxon>Mycobacteriaceae</taxon>
        <taxon>Mycobacterium</taxon>
    </lineage>
</organism>